<evidence type="ECO:0000256" key="3">
    <source>
        <dbReference type="ARBA" id="ARBA00023002"/>
    </source>
</evidence>
<comment type="similarity">
    <text evidence="1 4">Belongs to the short-chain dehydrogenases/reductases (SDR) family.</text>
</comment>
<dbReference type="PRINTS" id="PR00081">
    <property type="entry name" value="GDHRDH"/>
</dbReference>
<evidence type="ECO:0000256" key="1">
    <source>
        <dbReference type="ARBA" id="ARBA00006484"/>
    </source>
</evidence>
<dbReference type="RefSeq" id="WP_377509605.1">
    <property type="nucleotide sequence ID" value="NZ_JBHULU010000021.1"/>
</dbReference>
<dbReference type="PANTHER" id="PTHR43391">
    <property type="entry name" value="RETINOL DEHYDROGENASE-RELATED"/>
    <property type="match status" value="1"/>
</dbReference>
<dbReference type="Pfam" id="PF00106">
    <property type="entry name" value="adh_short"/>
    <property type="match status" value="1"/>
</dbReference>
<evidence type="ECO:0000313" key="5">
    <source>
        <dbReference type="EMBL" id="MFD2515254.1"/>
    </source>
</evidence>
<dbReference type="GO" id="GO:0016491">
    <property type="term" value="F:oxidoreductase activity"/>
    <property type="evidence" value="ECO:0007669"/>
    <property type="project" value="UniProtKB-KW"/>
</dbReference>
<dbReference type="EC" id="1.-.-.-" evidence="5"/>
<keyword evidence="6" id="KW-1185">Reference proteome</keyword>
<evidence type="ECO:0000256" key="4">
    <source>
        <dbReference type="RuleBase" id="RU000363"/>
    </source>
</evidence>
<evidence type="ECO:0000313" key="6">
    <source>
        <dbReference type="Proteomes" id="UP001597544"/>
    </source>
</evidence>
<protein>
    <submittedName>
        <fullName evidence="5">SDR family oxidoreductase</fullName>
        <ecNumber evidence="5">1.-.-.-</ecNumber>
    </submittedName>
</protein>
<reference evidence="6" key="1">
    <citation type="journal article" date="2019" name="Int. J. Syst. Evol. Microbiol.">
        <title>The Global Catalogue of Microorganisms (GCM) 10K type strain sequencing project: providing services to taxonomists for standard genome sequencing and annotation.</title>
        <authorList>
            <consortium name="The Broad Institute Genomics Platform"/>
            <consortium name="The Broad Institute Genome Sequencing Center for Infectious Disease"/>
            <person name="Wu L."/>
            <person name="Ma J."/>
        </authorList>
    </citation>
    <scope>NUCLEOTIDE SEQUENCE [LARGE SCALE GENOMIC DNA]</scope>
    <source>
        <strain evidence="6">KCTC 42498</strain>
    </source>
</reference>
<keyword evidence="3 5" id="KW-0560">Oxidoreductase</keyword>
<dbReference type="Gene3D" id="3.40.50.720">
    <property type="entry name" value="NAD(P)-binding Rossmann-like Domain"/>
    <property type="match status" value="1"/>
</dbReference>
<proteinExistence type="inferred from homology"/>
<dbReference type="EMBL" id="JBHULU010000021">
    <property type="protein sequence ID" value="MFD2515254.1"/>
    <property type="molecule type" value="Genomic_DNA"/>
</dbReference>
<name>A0ABW5IR94_9BACT</name>
<evidence type="ECO:0000256" key="2">
    <source>
        <dbReference type="ARBA" id="ARBA00022857"/>
    </source>
</evidence>
<dbReference type="InterPro" id="IPR002347">
    <property type="entry name" value="SDR_fam"/>
</dbReference>
<sequence>MNLEGKLAVVTGVSKGIGLATVQSLLDKGAKVAGWGRTAPELQHDSFHFFECDVRYNESVQRAFDQTISHLGTHVNILVNNAGLGVAGLLEDISLDDWHTMFETNVNGIFYCTRLVIPGMKELGEGHIINISSIAGTTGIEQMAGYCGTKHAVRGISHSLYKEVRDYGVKVTCIYPGSVQTNFFDNIESVTVNENMMRPEDIASTIMHALESHPNYHHIDIEVRPLMPKGKRQK</sequence>
<keyword evidence="2" id="KW-0521">NADP</keyword>
<gene>
    <name evidence="5" type="ORF">ACFSRY_15385</name>
</gene>
<dbReference type="PRINTS" id="PR00080">
    <property type="entry name" value="SDRFAMILY"/>
</dbReference>
<organism evidence="5 6">
    <name type="scientific">Pontibacter locisalis</name>
    <dbReference type="NCBI Taxonomy" id="1719035"/>
    <lineage>
        <taxon>Bacteria</taxon>
        <taxon>Pseudomonadati</taxon>
        <taxon>Bacteroidota</taxon>
        <taxon>Cytophagia</taxon>
        <taxon>Cytophagales</taxon>
        <taxon>Hymenobacteraceae</taxon>
        <taxon>Pontibacter</taxon>
    </lineage>
</organism>
<dbReference type="InterPro" id="IPR036291">
    <property type="entry name" value="NAD(P)-bd_dom_sf"/>
</dbReference>
<dbReference type="PANTHER" id="PTHR43391:SF14">
    <property type="entry name" value="DEHYDROGENASE_REDUCTASE SDR FAMILY PROTEIN 7-LIKE"/>
    <property type="match status" value="1"/>
</dbReference>
<dbReference type="SUPFAM" id="SSF51735">
    <property type="entry name" value="NAD(P)-binding Rossmann-fold domains"/>
    <property type="match status" value="1"/>
</dbReference>
<dbReference type="CDD" id="cd05233">
    <property type="entry name" value="SDR_c"/>
    <property type="match status" value="1"/>
</dbReference>
<comment type="caution">
    <text evidence="5">The sequence shown here is derived from an EMBL/GenBank/DDBJ whole genome shotgun (WGS) entry which is preliminary data.</text>
</comment>
<accession>A0ABW5IR94</accession>
<dbReference type="Proteomes" id="UP001597544">
    <property type="component" value="Unassembled WGS sequence"/>
</dbReference>